<dbReference type="Gene3D" id="3.40.50.2300">
    <property type="match status" value="1"/>
</dbReference>
<dbReference type="InterPro" id="IPR000014">
    <property type="entry name" value="PAS"/>
</dbReference>
<keyword evidence="6 16" id="KW-0808">Transferase</keyword>
<keyword evidence="16" id="KW-0489">Methyltransferase</keyword>
<dbReference type="PANTHER" id="PTHR41523:SF8">
    <property type="entry name" value="ETHYLENE RESPONSE SENSOR PROTEIN"/>
    <property type="match status" value="1"/>
</dbReference>
<dbReference type="SUPFAM" id="SSF52172">
    <property type="entry name" value="CheY-like"/>
    <property type="match status" value="1"/>
</dbReference>
<evidence type="ECO:0000313" key="16">
    <source>
        <dbReference type="EMBL" id="KAF0677006.1"/>
    </source>
</evidence>
<dbReference type="RefSeq" id="WP_159964216.1">
    <property type="nucleotide sequence ID" value="NZ_APKE01000010.1"/>
</dbReference>
<dbReference type="EMBL" id="APKE01000010">
    <property type="protein sequence ID" value="KAF0677006.1"/>
    <property type="molecule type" value="Genomic_DNA"/>
</dbReference>
<comment type="caution">
    <text evidence="16">The sequence shown here is derived from an EMBL/GenBank/DDBJ whole genome shotgun (WGS) entry which is preliminary data.</text>
</comment>
<dbReference type="PROSITE" id="PS50113">
    <property type="entry name" value="PAC"/>
    <property type="match status" value="1"/>
</dbReference>
<keyword evidence="5" id="KW-0288">FMN</keyword>
<dbReference type="EC" id="2.7.13.3" evidence="2"/>
<sequence length="494" mass="52782">MADRSSPDLRHGARAHLDLALASSEIGVWELDPHNDIAICDLRHDQIFGYPEGTENWTFERFITHVDPEDRDRVTELQREAVTNARSWKFTTRINRADGSAGWINANGMPLCDEFGTVVKLIGHIIDVTEIKRDEERLRLYTAELGHRVGNMLALISAMMRLSSRGATSVEQFAAASESRIASLSRINRLLVGPDAVAAAPAQLLTAELAPLGPLAERVTARGLETMRLPGKPAESLSLVFHELLDNAVRHGALSVPQGRVEIIGATSEDGDVTIDWHETGGPPPAPRDALRQGFGTMVLSSAFHPGGDVTWDLGPGGLHATITLRMQQTRITEPSRTGGTEAFETALGSASRGDAMASSEGPAAPEGARPQAPDIPTILLVEDEPLISMDMSEMIADHGCRTLGPAARVGDALALAEEPIDAALLDINLIDGNSSEVARRLHARGVPFAVISGRAAGASLTGPGTRYGDVPLLIKPVAAHEVHAILDQLLAKD</sequence>
<keyword evidence="8" id="KW-0547">Nucleotide-binding</keyword>
<dbReference type="GO" id="GO:0008168">
    <property type="term" value="F:methyltransferase activity"/>
    <property type="evidence" value="ECO:0007669"/>
    <property type="project" value="UniProtKB-KW"/>
</dbReference>
<evidence type="ECO:0000256" key="12">
    <source>
        <dbReference type="PROSITE-ProRule" id="PRU00169"/>
    </source>
</evidence>
<dbReference type="SUPFAM" id="SSF55785">
    <property type="entry name" value="PYP-like sensor domain (PAS domain)"/>
    <property type="match status" value="1"/>
</dbReference>
<evidence type="ECO:0000256" key="5">
    <source>
        <dbReference type="ARBA" id="ARBA00022643"/>
    </source>
</evidence>
<organism evidence="16 17">
    <name type="scientific">Profundibacterium mesophilum KAUST100406-0324</name>
    <dbReference type="NCBI Taxonomy" id="1037889"/>
    <lineage>
        <taxon>Bacteria</taxon>
        <taxon>Pseudomonadati</taxon>
        <taxon>Pseudomonadota</taxon>
        <taxon>Alphaproteobacteria</taxon>
        <taxon>Rhodobacterales</taxon>
        <taxon>Roseobacteraceae</taxon>
        <taxon>Profundibacterium</taxon>
    </lineage>
</organism>
<feature type="domain" description="PAC" evidence="15">
    <location>
        <begin position="88"/>
        <end position="140"/>
    </location>
</feature>
<evidence type="ECO:0000256" key="4">
    <source>
        <dbReference type="ARBA" id="ARBA00022630"/>
    </source>
</evidence>
<evidence type="ECO:0000259" key="14">
    <source>
        <dbReference type="PROSITE" id="PS50110"/>
    </source>
</evidence>
<evidence type="ECO:0000313" key="17">
    <source>
        <dbReference type="Proteomes" id="UP000698242"/>
    </source>
</evidence>
<dbReference type="InterPro" id="IPR000700">
    <property type="entry name" value="PAS-assoc_C"/>
</dbReference>
<evidence type="ECO:0000256" key="3">
    <source>
        <dbReference type="ARBA" id="ARBA00022553"/>
    </source>
</evidence>
<evidence type="ECO:0000256" key="11">
    <source>
        <dbReference type="ARBA" id="ARBA00023026"/>
    </source>
</evidence>
<feature type="modified residue" description="4-aspartylphosphate" evidence="12">
    <location>
        <position position="427"/>
    </location>
</feature>
<keyword evidence="17" id="KW-1185">Reference proteome</keyword>
<dbReference type="NCBIfam" id="TIGR00229">
    <property type="entry name" value="sensory_box"/>
    <property type="match status" value="1"/>
</dbReference>
<evidence type="ECO:0000256" key="10">
    <source>
        <dbReference type="ARBA" id="ARBA00022840"/>
    </source>
</evidence>
<keyword evidence="3 12" id="KW-0597">Phosphoprotein</keyword>
<evidence type="ECO:0000256" key="6">
    <source>
        <dbReference type="ARBA" id="ARBA00022679"/>
    </source>
</evidence>
<dbReference type="PANTHER" id="PTHR41523">
    <property type="entry name" value="TWO-COMPONENT SYSTEM SENSOR PROTEIN"/>
    <property type="match status" value="1"/>
</dbReference>
<proteinExistence type="predicted"/>
<dbReference type="Pfam" id="PF08447">
    <property type="entry name" value="PAS_3"/>
    <property type="match status" value="1"/>
</dbReference>
<keyword evidence="4" id="KW-0285">Flavoprotein</keyword>
<dbReference type="GO" id="GO:0004673">
    <property type="term" value="F:protein histidine kinase activity"/>
    <property type="evidence" value="ECO:0007669"/>
    <property type="project" value="UniProtKB-EC"/>
</dbReference>
<dbReference type="AlphaFoldDB" id="A0A921NX74"/>
<keyword evidence="9" id="KW-0418">Kinase</keyword>
<dbReference type="CDD" id="cd00130">
    <property type="entry name" value="PAS"/>
    <property type="match status" value="1"/>
</dbReference>
<feature type="region of interest" description="Disordered" evidence="13">
    <location>
        <begin position="351"/>
        <end position="373"/>
    </location>
</feature>
<gene>
    <name evidence="16" type="ORF">PMES_00803</name>
</gene>
<evidence type="ECO:0000256" key="9">
    <source>
        <dbReference type="ARBA" id="ARBA00022777"/>
    </source>
</evidence>
<dbReference type="Pfam" id="PF07536">
    <property type="entry name" value="HWE_HK"/>
    <property type="match status" value="1"/>
</dbReference>
<dbReference type="Gene3D" id="3.30.565.10">
    <property type="entry name" value="Histidine kinase-like ATPase, C-terminal domain"/>
    <property type="match status" value="1"/>
</dbReference>
<evidence type="ECO:0000256" key="7">
    <source>
        <dbReference type="ARBA" id="ARBA00022737"/>
    </source>
</evidence>
<evidence type="ECO:0000256" key="1">
    <source>
        <dbReference type="ARBA" id="ARBA00000085"/>
    </source>
</evidence>
<dbReference type="InterPro" id="IPR035965">
    <property type="entry name" value="PAS-like_dom_sf"/>
</dbReference>
<keyword evidence="10" id="KW-0067">ATP-binding</keyword>
<evidence type="ECO:0000256" key="2">
    <source>
        <dbReference type="ARBA" id="ARBA00012438"/>
    </source>
</evidence>
<dbReference type="Proteomes" id="UP000698242">
    <property type="component" value="Unassembled WGS sequence"/>
</dbReference>
<dbReference type="SMART" id="SM00448">
    <property type="entry name" value="REC"/>
    <property type="match status" value="1"/>
</dbReference>
<dbReference type="InterPro" id="IPR011006">
    <property type="entry name" value="CheY-like_superfamily"/>
</dbReference>
<evidence type="ECO:0000259" key="15">
    <source>
        <dbReference type="PROSITE" id="PS50113"/>
    </source>
</evidence>
<dbReference type="SUPFAM" id="SSF55874">
    <property type="entry name" value="ATPase domain of HSP90 chaperone/DNA topoisomerase II/histidine kinase"/>
    <property type="match status" value="1"/>
</dbReference>
<dbReference type="GO" id="GO:0005524">
    <property type="term" value="F:ATP binding"/>
    <property type="evidence" value="ECO:0007669"/>
    <property type="project" value="UniProtKB-KW"/>
</dbReference>
<accession>A0A921NX74</accession>
<dbReference type="SMART" id="SM00911">
    <property type="entry name" value="HWE_HK"/>
    <property type="match status" value="1"/>
</dbReference>
<dbReference type="GO" id="GO:0032259">
    <property type="term" value="P:methylation"/>
    <property type="evidence" value="ECO:0007669"/>
    <property type="project" value="UniProtKB-KW"/>
</dbReference>
<keyword evidence="11" id="KW-0843">Virulence</keyword>
<name>A0A921NX74_9RHOB</name>
<dbReference type="InterPro" id="IPR036890">
    <property type="entry name" value="HATPase_C_sf"/>
</dbReference>
<dbReference type="OrthoDB" id="489241at2"/>
<protein>
    <recommendedName>
        <fullName evidence="2">histidine kinase</fullName>
        <ecNumber evidence="2">2.7.13.3</ecNumber>
    </recommendedName>
</protein>
<dbReference type="GO" id="GO:0000160">
    <property type="term" value="P:phosphorelay signal transduction system"/>
    <property type="evidence" value="ECO:0007669"/>
    <property type="project" value="InterPro"/>
</dbReference>
<dbReference type="InterPro" id="IPR013655">
    <property type="entry name" value="PAS_fold_3"/>
</dbReference>
<comment type="catalytic activity">
    <reaction evidence="1">
        <text>ATP + protein L-histidine = ADP + protein N-phospho-L-histidine.</text>
        <dbReference type="EC" id="2.7.13.3"/>
    </reaction>
</comment>
<reference evidence="16" key="1">
    <citation type="submission" date="2013-03" db="EMBL/GenBank/DDBJ databases">
        <title>Genome Sequence of the Profundibacterium mesophilum strain KAUST100406-0324T from Red Sea, a novel genus in the family Rhodobacteraceae.</title>
        <authorList>
            <person name="Essack M."/>
            <person name="Alam I."/>
            <person name="Lafi F."/>
            <person name="Alawi W."/>
            <person name="Kamanu F."/>
            <person name="Al-Suwailem A."/>
            <person name="Lee O.O."/>
            <person name="Xu Y."/>
            <person name="Bajic V."/>
            <person name="Qian P.-Y."/>
            <person name="Archer J."/>
        </authorList>
    </citation>
    <scope>NUCLEOTIDE SEQUENCE</scope>
    <source>
        <strain evidence="16">KAUST100406-0324</strain>
    </source>
</reference>
<feature type="domain" description="Response regulatory" evidence="14">
    <location>
        <begin position="378"/>
        <end position="491"/>
    </location>
</feature>
<keyword evidence="7" id="KW-0677">Repeat</keyword>
<dbReference type="InterPro" id="IPR011102">
    <property type="entry name" value="Sig_transdc_His_kinase_HWE"/>
</dbReference>
<evidence type="ECO:0000256" key="13">
    <source>
        <dbReference type="SAM" id="MobiDB-lite"/>
    </source>
</evidence>
<evidence type="ECO:0000256" key="8">
    <source>
        <dbReference type="ARBA" id="ARBA00022741"/>
    </source>
</evidence>
<dbReference type="InterPro" id="IPR001789">
    <property type="entry name" value="Sig_transdc_resp-reg_receiver"/>
</dbReference>
<dbReference type="Gene3D" id="2.10.70.100">
    <property type="match status" value="1"/>
</dbReference>
<dbReference type="PROSITE" id="PS50110">
    <property type="entry name" value="RESPONSE_REGULATORY"/>
    <property type="match status" value="1"/>
</dbReference>
<dbReference type="Gene3D" id="3.30.450.20">
    <property type="entry name" value="PAS domain"/>
    <property type="match status" value="1"/>
</dbReference>